<dbReference type="RefSeq" id="WP_253778614.1">
    <property type="nucleotide sequence ID" value="NZ_JAMTCK010000019.1"/>
</dbReference>
<dbReference type="InterPro" id="IPR012347">
    <property type="entry name" value="Ferritin-like"/>
</dbReference>
<dbReference type="Proteomes" id="UP001206128">
    <property type="component" value="Unassembled WGS sequence"/>
</dbReference>
<organism evidence="2 3">
    <name type="scientific">Goodfellowiella coeruleoviolacea</name>
    <dbReference type="NCBI Taxonomy" id="334858"/>
    <lineage>
        <taxon>Bacteria</taxon>
        <taxon>Bacillati</taxon>
        <taxon>Actinomycetota</taxon>
        <taxon>Actinomycetes</taxon>
        <taxon>Pseudonocardiales</taxon>
        <taxon>Pseudonocardiaceae</taxon>
        <taxon>Goodfellowiella</taxon>
    </lineage>
</organism>
<dbReference type="InterPro" id="IPR009078">
    <property type="entry name" value="Ferritin-like_SF"/>
</dbReference>
<dbReference type="Gene3D" id="1.20.1260.10">
    <property type="match status" value="1"/>
</dbReference>
<evidence type="ECO:0000313" key="2">
    <source>
        <dbReference type="EMBL" id="MCP2169621.1"/>
    </source>
</evidence>
<dbReference type="EMBL" id="JAMTCK010000019">
    <property type="protein sequence ID" value="MCP2169621.1"/>
    <property type="molecule type" value="Genomic_DNA"/>
</dbReference>
<dbReference type="CDD" id="cd00657">
    <property type="entry name" value="Ferritin_like"/>
    <property type="match status" value="1"/>
</dbReference>
<dbReference type="InterPro" id="IPR029447">
    <property type="entry name" value="DUF4439"/>
</dbReference>
<feature type="domain" description="DUF4439" evidence="1">
    <location>
        <begin position="25"/>
        <end position="159"/>
    </location>
</feature>
<comment type="caution">
    <text evidence="2">The sequence shown here is derived from an EMBL/GenBank/DDBJ whole genome shotgun (WGS) entry which is preliminary data.</text>
</comment>
<accession>A0AAE3GJW8</accession>
<dbReference type="SUPFAM" id="SSF47240">
    <property type="entry name" value="Ferritin-like"/>
    <property type="match status" value="1"/>
</dbReference>
<proteinExistence type="predicted"/>
<sequence length="160" mass="16067">MPSSTSPTSGAAEPGSLSADAVDGLQQALAAEHAAVWSYGLAAAFLGSASQAAAAEGSSVHQGRAEANERWIKGAGATPRAAEPAYVPPEQVTNATTAAAMLATVESDVCVAWRGVLERTDDAALRGIALAALTDAAVRATRWRVTAGQTPATPAFPGKP</sequence>
<gene>
    <name evidence="2" type="ORF">LX83_006507</name>
</gene>
<reference evidence="2" key="1">
    <citation type="submission" date="2022-06" db="EMBL/GenBank/DDBJ databases">
        <title>Genomic Encyclopedia of Archaeal and Bacterial Type Strains, Phase II (KMG-II): from individual species to whole genera.</title>
        <authorList>
            <person name="Goeker M."/>
        </authorList>
    </citation>
    <scope>NUCLEOTIDE SEQUENCE</scope>
    <source>
        <strain evidence="2">DSM 43935</strain>
    </source>
</reference>
<name>A0AAE3GJW8_9PSEU</name>
<dbReference type="Pfam" id="PF14530">
    <property type="entry name" value="DUF4439"/>
    <property type="match status" value="1"/>
</dbReference>
<protein>
    <recommendedName>
        <fullName evidence="1">DUF4439 domain-containing protein</fullName>
    </recommendedName>
</protein>
<keyword evidence="3" id="KW-1185">Reference proteome</keyword>
<evidence type="ECO:0000313" key="3">
    <source>
        <dbReference type="Proteomes" id="UP001206128"/>
    </source>
</evidence>
<dbReference type="AlphaFoldDB" id="A0AAE3GJW8"/>
<evidence type="ECO:0000259" key="1">
    <source>
        <dbReference type="Pfam" id="PF14530"/>
    </source>
</evidence>